<dbReference type="GO" id="GO:0015074">
    <property type="term" value="P:DNA integration"/>
    <property type="evidence" value="ECO:0007669"/>
    <property type="project" value="InterPro"/>
</dbReference>
<dbReference type="Proteomes" id="UP000765509">
    <property type="component" value="Unassembled WGS sequence"/>
</dbReference>
<dbReference type="EMBL" id="AVOT02090943">
    <property type="protein sequence ID" value="MBW0572901.1"/>
    <property type="molecule type" value="Genomic_DNA"/>
</dbReference>
<dbReference type="PANTHER" id="PTHR37984">
    <property type="entry name" value="PROTEIN CBG26694"/>
    <property type="match status" value="1"/>
</dbReference>
<dbReference type="InterPro" id="IPR012337">
    <property type="entry name" value="RNaseH-like_sf"/>
</dbReference>
<dbReference type="PROSITE" id="PS50994">
    <property type="entry name" value="INTEGRASE"/>
    <property type="match status" value="1"/>
</dbReference>
<dbReference type="GO" id="GO:0005634">
    <property type="term" value="C:nucleus"/>
    <property type="evidence" value="ECO:0007669"/>
    <property type="project" value="UniProtKB-ARBA"/>
</dbReference>
<feature type="domain" description="Integrase catalytic" evidence="2">
    <location>
        <begin position="1"/>
        <end position="48"/>
    </location>
</feature>
<dbReference type="AlphaFoldDB" id="A0A9Q3PTQ2"/>
<keyword evidence="1" id="KW-0694">RNA-binding</keyword>
<dbReference type="InterPro" id="IPR036397">
    <property type="entry name" value="RNaseH_sf"/>
</dbReference>
<proteinExistence type="predicted"/>
<accession>A0A9Q3PTQ2</accession>
<sequence length="162" mass="18636">MISDRDPKFTSALWKNLHQPFGTKLSFSAAYHPQTDGLTERMIQTLEDSTNQTHAILEKGWNLKLPQDSLRNEWIEILPTAASFEGMRKKARKHAVRCMEDSFAYAKDKWDKSHATPYFKLGDLVLVSTTNFHNIKGGKTLKDSFAGPFFLLRPFMEKMLLK</sequence>
<evidence type="ECO:0000313" key="4">
    <source>
        <dbReference type="Proteomes" id="UP000765509"/>
    </source>
</evidence>
<dbReference type="InterPro" id="IPR001584">
    <property type="entry name" value="Integrase_cat-core"/>
</dbReference>
<protein>
    <recommendedName>
        <fullName evidence="2">Integrase catalytic domain-containing protein</fullName>
    </recommendedName>
</protein>
<organism evidence="3 4">
    <name type="scientific">Austropuccinia psidii MF-1</name>
    <dbReference type="NCBI Taxonomy" id="1389203"/>
    <lineage>
        <taxon>Eukaryota</taxon>
        <taxon>Fungi</taxon>
        <taxon>Dikarya</taxon>
        <taxon>Basidiomycota</taxon>
        <taxon>Pucciniomycotina</taxon>
        <taxon>Pucciniomycetes</taxon>
        <taxon>Pucciniales</taxon>
        <taxon>Sphaerophragmiaceae</taxon>
        <taxon>Austropuccinia</taxon>
    </lineage>
</organism>
<evidence type="ECO:0000256" key="1">
    <source>
        <dbReference type="ARBA" id="ARBA00022884"/>
    </source>
</evidence>
<keyword evidence="4" id="KW-1185">Reference proteome</keyword>
<reference evidence="3" key="1">
    <citation type="submission" date="2021-03" db="EMBL/GenBank/DDBJ databases">
        <title>Draft genome sequence of rust myrtle Austropuccinia psidii MF-1, a brazilian biotype.</title>
        <authorList>
            <person name="Quecine M.C."/>
            <person name="Pachon D.M.R."/>
            <person name="Bonatelli M.L."/>
            <person name="Correr F.H."/>
            <person name="Franceschini L.M."/>
            <person name="Leite T.F."/>
            <person name="Margarido G.R.A."/>
            <person name="Almeida C.A."/>
            <person name="Ferrarezi J.A."/>
            <person name="Labate C.A."/>
        </authorList>
    </citation>
    <scope>NUCLEOTIDE SEQUENCE</scope>
    <source>
        <strain evidence="3">MF-1</strain>
    </source>
</reference>
<dbReference type="SUPFAM" id="SSF53098">
    <property type="entry name" value="Ribonuclease H-like"/>
    <property type="match status" value="1"/>
</dbReference>
<dbReference type="Gene3D" id="3.30.420.10">
    <property type="entry name" value="Ribonuclease H-like superfamily/Ribonuclease H"/>
    <property type="match status" value="1"/>
</dbReference>
<name>A0A9Q3PTQ2_9BASI</name>
<dbReference type="PANTHER" id="PTHR37984:SF5">
    <property type="entry name" value="PROTEIN NYNRIN-LIKE"/>
    <property type="match status" value="1"/>
</dbReference>
<dbReference type="InterPro" id="IPR050951">
    <property type="entry name" value="Retrovirus_Pol_polyprotein"/>
</dbReference>
<dbReference type="GO" id="GO:0003723">
    <property type="term" value="F:RNA binding"/>
    <property type="evidence" value="ECO:0007669"/>
    <property type="project" value="UniProtKB-KW"/>
</dbReference>
<comment type="caution">
    <text evidence="3">The sequence shown here is derived from an EMBL/GenBank/DDBJ whole genome shotgun (WGS) entry which is preliminary data.</text>
</comment>
<evidence type="ECO:0000313" key="3">
    <source>
        <dbReference type="EMBL" id="MBW0572901.1"/>
    </source>
</evidence>
<gene>
    <name evidence="3" type="ORF">O181_112616</name>
</gene>
<evidence type="ECO:0000259" key="2">
    <source>
        <dbReference type="PROSITE" id="PS50994"/>
    </source>
</evidence>